<evidence type="ECO:0000313" key="2">
    <source>
        <dbReference type="Proteomes" id="UP000077824"/>
    </source>
</evidence>
<dbReference type="PANTHER" id="PTHR38471:SF2">
    <property type="entry name" value="FOUR HELIX BUNDLE PROTEIN"/>
    <property type="match status" value="1"/>
</dbReference>
<organism evidence="1 2">
    <name type="scientific">Chryseobacterium glaciei</name>
    <dbReference type="NCBI Taxonomy" id="1685010"/>
    <lineage>
        <taxon>Bacteria</taxon>
        <taxon>Pseudomonadati</taxon>
        <taxon>Bacteroidota</taxon>
        <taxon>Flavobacteriia</taxon>
        <taxon>Flavobacteriales</taxon>
        <taxon>Weeksellaceae</taxon>
        <taxon>Chryseobacterium group</taxon>
        <taxon>Chryseobacterium</taxon>
    </lineage>
</organism>
<keyword evidence="2" id="KW-1185">Reference proteome</keyword>
<dbReference type="NCBIfam" id="TIGR02436">
    <property type="entry name" value="four helix bundle protein"/>
    <property type="match status" value="1"/>
</dbReference>
<dbReference type="AlphaFoldDB" id="A0A172XR25"/>
<dbReference type="OrthoDB" id="9811959at2"/>
<dbReference type="Proteomes" id="UP000077824">
    <property type="component" value="Chromosome"/>
</dbReference>
<dbReference type="SUPFAM" id="SSF158446">
    <property type="entry name" value="IVS-encoded protein-like"/>
    <property type="match status" value="1"/>
</dbReference>
<accession>A0A172XR25</accession>
<dbReference type="KEGG" id="chh:A0O34_01735"/>
<gene>
    <name evidence="1" type="ORF">A0O34_01735</name>
</gene>
<dbReference type="Gene3D" id="1.20.1440.60">
    <property type="entry name" value="23S rRNA-intervening sequence"/>
    <property type="match status" value="1"/>
</dbReference>
<dbReference type="EMBL" id="CP015199">
    <property type="protein sequence ID" value="ANF49354.1"/>
    <property type="molecule type" value="Genomic_DNA"/>
</dbReference>
<dbReference type="CDD" id="cd16377">
    <property type="entry name" value="23S_rRNA_IVP_like"/>
    <property type="match status" value="1"/>
</dbReference>
<protein>
    <submittedName>
        <fullName evidence="1">Four helix bundle protein</fullName>
    </submittedName>
</protein>
<dbReference type="STRING" id="1685010.A0O34_01735"/>
<dbReference type="Pfam" id="PF05635">
    <property type="entry name" value="23S_rRNA_IVP"/>
    <property type="match status" value="1"/>
</dbReference>
<reference evidence="1 2" key="1">
    <citation type="submission" date="2016-04" db="EMBL/GenBank/DDBJ databases">
        <title>Complete Genome Sequence of Chryseobacterium sp. IHBB 10212.</title>
        <authorList>
            <person name="Pal M."/>
            <person name="Swarnkar M.K."/>
            <person name="Kaushal K."/>
            <person name="Chhibber S."/>
            <person name="Singh A.K."/>
            <person name="Gulati A."/>
        </authorList>
    </citation>
    <scope>NUCLEOTIDE SEQUENCE [LARGE SCALE GENOMIC DNA]</scope>
    <source>
        <strain evidence="1 2">IHBB 10212</strain>
    </source>
</reference>
<evidence type="ECO:0000313" key="1">
    <source>
        <dbReference type="EMBL" id="ANF49354.1"/>
    </source>
</evidence>
<dbReference type="RefSeq" id="WP_066750593.1">
    <property type="nucleotide sequence ID" value="NZ_CP015199.1"/>
</dbReference>
<dbReference type="InterPro" id="IPR012657">
    <property type="entry name" value="23S_rRNA-intervening_sequence"/>
</dbReference>
<sequence length="117" mass="13678">MEYTNLDVWIESRKLTNLVYDSTKNYPKEELFGLTNQIRRCAVSVPSNIAEGCGRNTSKETIHFLFIARGSLYELETQFYLSSDQNYLSNEKFTAILNQIIICKKLLNGFINYYRNK</sequence>
<proteinExistence type="predicted"/>
<dbReference type="InterPro" id="IPR036583">
    <property type="entry name" value="23S_rRNA_IVS_sf"/>
</dbReference>
<dbReference type="PANTHER" id="PTHR38471">
    <property type="entry name" value="FOUR HELIX BUNDLE PROTEIN"/>
    <property type="match status" value="1"/>
</dbReference>
<name>A0A172XR25_9FLAO</name>